<name>A0A0E9PYS3_ANGAN</name>
<proteinExistence type="predicted"/>
<reference evidence="1" key="1">
    <citation type="submission" date="2014-11" db="EMBL/GenBank/DDBJ databases">
        <authorList>
            <person name="Amaro Gonzalez C."/>
        </authorList>
    </citation>
    <scope>NUCLEOTIDE SEQUENCE</scope>
</reference>
<accession>A0A0E9PYS3</accession>
<reference evidence="1" key="2">
    <citation type="journal article" date="2015" name="Fish Shellfish Immunol.">
        <title>Early steps in the European eel (Anguilla anguilla)-Vibrio vulnificus interaction in the gills: Role of the RtxA13 toxin.</title>
        <authorList>
            <person name="Callol A."/>
            <person name="Pajuelo D."/>
            <person name="Ebbesson L."/>
            <person name="Teles M."/>
            <person name="MacKenzie S."/>
            <person name="Amaro C."/>
        </authorList>
    </citation>
    <scope>NUCLEOTIDE SEQUENCE</scope>
</reference>
<dbReference type="AlphaFoldDB" id="A0A0E9PYS3"/>
<dbReference type="EMBL" id="GBXM01099150">
    <property type="protein sequence ID" value="JAH09427.1"/>
    <property type="molecule type" value="Transcribed_RNA"/>
</dbReference>
<organism evidence="1">
    <name type="scientific">Anguilla anguilla</name>
    <name type="common">European freshwater eel</name>
    <name type="synonym">Muraena anguilla</name>
    <dbReference type="NCBI Taxonomy" id="7936"/>
    <lineage>
        <taxon>Eukaryota</taxon>
        <taxon>Metazoa</taxon>
        <taxon>Chordata</taxon>
        <taxon>Craniata</taxon>
        <taxon>Vertebrata</taxon>
        <taxon>Euteleostomi</taxon>
        <taxon>Actinopterygii</taxon>
        <taxon>Neopterygii</taxon>
        <taxon>Teleostei</taxon>
        <taxon>Anguilliformes</taxon>
        <taxon>Anguillidae</taxon>
        <taxon>Anguilla</taxon>
    </lineage>
</organism>
<evidence type="ECO:0000313" key="1">
    <source>
        <dbReference type="EMBL" id="JAH09427.1"/>
    </source>
</evidence>
<protein>
    <submittedName>
        <fullName evidence="1">Uncharacterized protein</fullName>
    </submittedName>
</protein>
<sequence length="32" mass="3987">MFNLFPCIFSEEFIRSYKMTKILTFHKIRDET</sequence>